<proteinExistence type="predicted"/>
<keyword evidence="2" id="KW-1185">Reference proteome</keyword>
<name>A0A934UMD5_9SPHI</name>
<dbReference type="AlphaFoldDB" id="A0A934UMD5"/>
<dbReference type="Proteomes" id="UP000613193">
    <property type="component" value="Unassembled WGS sequence"/>
</dbReference>
<evidence type="ECO:0000313" key="2">
    <source>
        <dbReference type="Proteomes" id="UP000613193"/>
    </source>
</evidence>
<organism evidence="1 2">
    <name type="scientific">Mucilaginibacter segetis</name>
    <dbReference type="NCBI Taxonomy" id="2793071"/>
    <lineage>
        <taxon>Bacteria</taxon>
        <taxon>Pseudomonadati</taxon>
        <taxon>Bacteroidota</taxon>
        <taxon>Sphingobacteriia</taxon>
        <taxon>Sphingobacteriales</taxon>
        <taxon>Sphingobacteriaceae</taxon>
        <taxon>Mucilaginibacter</taxon>
    </lineage>
</organism>
<comment type="caution">
    <text evidence="1">The sequence shown here is derived from an EMBL/GenBank/DDBJ whole genome shotgun (WGS) entry which is preliminary data.</text>
</comment>
<protein>
    <submittedName>
        <fullName evidence="1">Uncharacterized protein</fullName>
    </submittedName>
</protein>
<evidence type="ECO:0000313" key="1">
    <source>
        <dbReference type="EMBL" id="MBK0379284.1"/>
    </source>
</evidence>
<reference evidence="1" key="1">
    <citation type="submission" date="2020-12" db="EMBL/GenBank/DDBJ databases">
        <title>Bacterial novel species Mucilaginibacter sp. SD-g isolated from soil.</title>
        <authorList>
            <person name="Jung H.-Y."/>
        </authorList>
    </citation>
    <scope>NUCLEOTIDE SEQUENCE</scope>
    <source>
        <strain evidence="1">SD-g</strain>
    </source>
</reference>
<dbReference type="RefSeq" id="WP_200065718.1">
    <property type="nucleotide sequence ID" value="NZ_JAEHFW010000001.1"/>
</dbReference>
<sequence length="95" mass="10784">MKKAMLVLLGFAGCTTGSRTYVNHTEGQYAIADDTLVIQDTILVNRTGYQKIRNGVLQPKEFKVRQWGLHSPDAPVIRFDGKRAFWNNTIYTQLP</sequence>
<dbReference type="EMBL" id="JAEHFW010000001">
    <property type="protein sequence ID" value="MBK0379284.1"/>
    <property type="molecule type" value="Genomic_DNA"/>
</dbReference>
<gene>
    <name evidence="1" type="ORF">I5M19_08205</name>
</gene>
<accession>A0A934UMD5</accession>